<evidence type="ECO:0000256" key="7">
    <source>
        <dbReference type="ARBA" id="ARBA00023180"/>
    </source>
</evidence>
<dbReference type="PROSITE" id="PS51762">
    <property type="entry name" value="GH16_2"/>
    <property type="match status" value="1"/>
</dbReference>
<evidence type="ECO:0000256" key="10">
    <source>
        <dbReference type="SAM" id="Phobius"/>
    </source>
</evidence>
<keyword evidence="13" id="KW-1185">Reference proteome</keyword>
<dbReference type="InterPro" id="IPR000757">
    <property type="entry name" value="Beta-glucanase-like"/>
</dbReference>
<evidence type="ECO:0000256" key="5">
    <source>
        <dbReference type="ARBA" id="ARBA00022989"/>
    </source>
</evidence>
<evidence type="ECO:0000313" key="13">
    <source>
        <dbReference type="Proteomes" id="UP001556367"/>
    </source>
</evidence>
<reference evidence="13" key="1">
    <citation type="submission" date="2024-06" db="EMBL/GenBank/DDBJ databases">
        <title>Multi-omics analyses provide insights into the biosynthesis of the anticancer antibiotic pleurotin in Hohenbuehelia grisea.</title>
        <authorList>
            <person name="Weaver J.A."/>
            <person name="Alberti F."/>
        </authorList>
    </citation>
    <scope>NUCLEOTIDE SEQUENCE [LARGE SCALE GENOMIC DNA]</scope>
    <source>
        <strain evidence="13">T-177</strain>
    </source>
</reference>
<feature type="transmembrane region" description="Helical" evidence="10">
    <location>
        <begin position="163"/>
        <end position="186"/>
    </location>
</feature>
<keyword evidence="3 10" id="KW-0812">Transmembrane</keyword>
<organism evidence="12 13">
    <name type="scientific">Hohenbuehelia grisea</name>
    <dbReference type="NCBI Taxonomy" id="104357"/>
    <lineage>
        <taxon>Eukaryota</taxon>
        <taxon>Fungi</taxon>
        <taxon>Dikarya</taxon>
        <taxon>Basidiomycota</taxon>
        <taxon>Agaricomycotina</taxon>
        <taxon>Agaricomycetes</taxon>
        <taxon>Agaricomycetidae</taxon>
        <taxon>Agaricales</taxon>
        <taxon>Pleurotineae</taxon>
        <taxon>Pleurotaceae</taxon>
        <taxon>Hohenbuehelia</taxon>
    </lineage>
</organism>
<proteinExistence type="inferred from homology"/>
<sequence>MPAPSRRVPPPQAHPQQTYAAVPTSPRSATNTPRTQYIQHSRPPARTSSANSRSNNIQAGRGAIAHGVASGQIGGGYGPYSYTPSTNRDNGVYTASRFSAAPSETSLAAQPEKPVMTATTTVTTVPQYLWDKDPDVDDVLHNPDPIRDAREARSFTIFSWRGWANVSAIVILVAGLMTLFAGYPIIAFYNRTQLTRAGFNLGGINGTGQIPELPNLPTLIDADTPASAMTRTGDDGKKYNLVFSDEFNVDGRTFYPGDDPYWEAVDLHYWPTGNLEWYDPSAATTANGKLVITMEQRPFKDLNFVSGMVSSWNKLCFTTGYIEVSISMPGTPKAPGLWPGAWTLGNLGRAGYGATTEGLWPYSYDSCDVGTFPNQTARDGTPEAAATGSDGGGPLSFLPGQRLSACTCPGSDHPGPSTNKGRGAPEIDIIETEVDVSNFRGRVSQSYQTAPYNYKYHAIESEPQTTIFTPDITEYNSYKGGPFQQAVSALTYIEDQFYNDTAYATYGYEWWSNPSRRSEGFITWYSNGQKTWQMTAGTVAADDTVKVSDRLVPEEPLYVIFNLGMAPGFQRQDFKHLTFPSKMYIDYVRIYQRQGVKNGVTCNPSSHPTSDYIDRHIAAYTNPNFTTWAQAGNTFPRNSRYDGC</sequence>
<dbReference type="SUPFAM" id="SSF49899">
    <property type="entry name" value="Concanavalin A-like lectins/glucanases"/>
    <property type="match status" value="1"/>
</dbReference>
<keyword evidence="8" id="KW-0961">Cell wall biogenesis/degradation</keyword>
<dbReference type="EMBL" id="JASNQZ010000001">
    <property type="protein sequence ID" value="KAL0960926.1"/>
    <property type="molecule type" value="Genomic_DNA"/>
</dbReference>
<accession>A0ABR3K0T6</accession>
<name>A0ABR3K0T6_9AGAR</name>
<keyword evidence="4" id="KW-0735">Signal-anchor</keyword>
<evidence type="ECO:0000256" key="3">
    <source>
        <dbReference type="ARBA" id="ARBA00022692"/>
    </source>
</evidence>
<comment type="similarity">
    <text evidence="2">Belongs to the SKN1/KRE6 family.</text>
</comment>
<gene>
    <name evidence="12" type="ORF">HGRIS_005933</name>
</gene>
<feature type="region of interest" description="Disordered" evidence="9">
    <location>
        <begin position="1"/>
        <end position="55"/>
    </location>
</feature>
<feature type="domain" description="GH16" evidence="11">
    <location>
        <begin position="211"/>
        <end position="596"/>
    </location>
</feature>
<dbReference type="PANTHER" id="PTHR31361:SF15">
    <property type="entry name" value="GH16 DOMAIN-CONTAINING PROTEIN"/>
    <property type="match status" value="1"/>
</dbReference>
<evidence type="ECO:0000256" key="2">
    <source>
        <dbReference type="ARBA" id="ARBA00010962"/>
    </source>
</evidence>
<keyword evidence="6 10" id="KW-0472">Membrane</keyword>
<dbReference type="Gene3D" id="2.60.120.200">
    <property type="match status" value="2"/>
</dbReference>
<evidence type="ECO:0000313" key="12">
    <source>
        <dbReference type="EMBL" id="KAL0960926.1"/>
    </source>
</evidence>
<dbReference type="InterPro" id="IPR013320">
    <property type="entry name" value="ConA-like_dom_sf"/>
</dbReference>
<dbReference type="CDD" id="cd02180">
    <property type="entry name" value="GH16_fungal_KRE6_glucanase"/>
    <property type="match status" value="1"/>
</dbReference>
<comment type="caution">
    <text evidence="12">The sequence shown here is derived from an EMBL/GenBank/DDBJ whole genome shotgun (WGS) entry which is preliminary data.</text>
</comment>
<feature type="compositionally biased region" description="Pro residues" evidence="9">
    <location>
        <begin position="1"/>
        <end position="13"/>
    </location>
</feature>
<evidence type="ECO:0000259" key="11">
    <source>
        <dbReference type="PROSITE" id="PS51762"/>
    </source>
</evidence>
<protein>
    <recommendedName>
        <fullName evidence="11">GH16 domain-containing protein</fullName>
    </recommendedName>
</protein>
<comment type="subcellular location">
    <subcellularLocation>
        <location evidence="1">Membrane</location>
        <topology evidence="1">Single-pass type II membrane protein</topology>
    </subcellularLocation>
</comment>
<keyword evidence="5 10" id="KW-1133">Transmembrane helix</keyword>
<feature type="compositionally biased region" description="Low complexity" evidence="9">
    <location>
        <begin position="41"/>
        <end position="55"/>
    </location>
</feature>
<dbReference type="PANTHER" id="PTHR31361">
    <property type="entry name" value="BETA-GLUCAN SYNTHESIS-ASSOCIATED PROTEIN KRE6-RELATED"/>
    <property type="match status" value="1"/>
</dbReference>
<evidence type="ECO:0000256" key="9">
    <source>
        <dbReference type="SAM" id="MobiDB-lite"/>
    </source>
</evidence>
<dbReference type="Pfam" id="PF03935">
    <property type="entry name" value="SKN1_KRE6_Sbg1"/>
    <property type="match status" value="1"/>
</dbReference>
<dbReference type="InterPro" id="IPR005629">
    <property type="entry name" value="Skn1/Kre6/Sbg1"/>
</dbReference>
<evidence type="ECO:0000256" key="6">
    <source>
        <dbReference type="ARBA" id="ARBA00023136"/>
    </source>
</evidence>
<feature type="region of interest" description="Disordered" evidence="9">
    <location>
        <begin position="373"/>
        <end position="393"/>
    </location>
</feature>
<feature type="compositionally biased region" description="Polar residues" evidence="9">
    <location>
        <begin position="14"/>
        <end position="39"/>
    </location>
</feature>
<evidence type="ECO:0000256" key="4">
    <source>
        <dbReference type="ARBA" id="ARBA00022968"/>
    </source>
</evidence>
<keyword evidence="7" id="KW-0325">Glycoprotein</keyword>
<dbReference type="Proteomes" id="UP001556367">
    <property type="component" value="Unassembled WGS sequence"/>
</dbReference>
<evidence type="ECO:0000256" key="1">
    <source>
        <dbReference type="ARBA" id="ARBA00004606"/>
    </source>
</evidence>
<evidence type="ECO:0000256" key="8">
    <source>
        <dbReference type="ARBA" id="ARBA00023316"/>
    </source>
</evidence>